<evidence type="ECO:0000256" key="3">
    <source>
        <dbReference type="ARBA" id="ARBA00022989"/>
    </source>
</evidence>
<dbReference type="EMBL" id="JYFN01000004">
    <property type="protein sequence ID" value="KJE24786.1"/>
    <property type="molecule type" value="Genomic_DNA"/>
</dbReference>
<reference evidence="8" key="1">
    <citation type="submission" date="2015-02" db="EMBL/GenBank/DDBJ databases">
        <title>Draft Genome of Frankia sp. CpI1-S.</title>
        <authorList>
            <person name="Oshone R.T."/>
            <person name="Ngom M."/>
            <person name="Ghodhbane-Gtari F."/>
            <person name="Gtari M."/>
            <person name="Morris K."/>
            <person name="Thomas K."/>
            <person name="Sen A."/>
            <person name="Tisa L.S."/>
        </authorList>
    </citation>
    <scope>NUCLEOTIDE SEQUENCE [LARGE SCALE GENOMIC DNA]</scope>
    <source>
        <strain evidence="8">CpI1-S</strain>
    </source>
</reference>
<dbReference type="SUPFAM" id="SSF53300">
    <property type="entry name" value="vWA-like"/>
    <property type="match status" value="1"/>
</dbReference>
<dbReference type="AlphaFoldDB" id="A0A0D8BKW7"/>
<evidence type="ECO:0000313" key="7">
    <source>
        <dbReference type="EMBL" id="KJE24786.1"/>
    </source>
</evidence>
<keyword evidence="8" id="KW-1185">Reference proteome</keyword>
<dbReference type="Pfam" id="PF13519">
    <property type="entry name" value="VWA_2"/>
    <property type="match status" value="1"/>
</dbReference>
<dbReference type="SMART" id="SM00327">
    <property type="entry name" value="VWA"/>
    <property type="match status" value="1"/>
</dbReference>
<evidence type="ECO:0000256" key="5">
    <source>
        <dbReference type="SAM" id="Phobius"/>
    </source>
</evidence>
<protein>
    <submittedName>
        <fullName evidence="7">von Willebrand factor type A domain</fullName>
    </submittedName>
</protein>
<dbReference type="InterPro" id="IPR036465">
    <property type="entry name" value="vWFA_dom_sf"/>
</dbReference>
<evidence type="ECO:0000256" key="4">
    <source>
        <dbReference type="ARBA" id="ARBA00023136"/>
    </source>
</evidence>
<sequence>MSFLAGHWLWLYLLVAALLVAYIVVSARRRVYAARLSSTSVLASVLPRRPQWWRRHVPAALLLLTLAGLVFSLARPARAERVPRERATIILAIDVSNSMAATDIAPNRLEAAKQGAEAFVDQLPPRINLGLVSFAGSATVLVPASTDRESVRAGIRGLQLGPATAIGEGIFASLQAINTAGKRFSDAGQSPPPAAIVLLSDGETTRGRPNTQATDAARQAHIPVDTIAYGTSDGTLDVGGQEVPVPVNEQALNEIADQTEGSYHRAATGDELRSVYKGLGSSIGYRTEYREITTWFLGLSLALGFLAAASSLAFASRLP</sequence>
<proteinExistence type="predicted"/>
<dbReference type="PANTHER" id="PTHR22550:SF5">
    <property type="entry name" value="LEUCINE ZIPPER PROTEIN 4"/>
    <property type="match status" value="1"/>
</dbReference>
<keyword evidence="1" id="KW-1003">Cell membrane</keyword>
<feature type="transmembrane region" description="Helical" evidence="5">
    <location>
        <begin position="295"/>
        <end position="315"/>
    </location>
</feature>
<reference evidence="7 8" key="2">
    <citation type="journal article" date="2016" name="Genome Announc.">
        <title>Permanent Draft Genome Sequences for Two Variants of Frankia sp. Strain CpI1, the First Frankia Strain Isolated from Root Nodules of Comptonia peregrina.</title>
        <authorList>
            <person name="Oshone R."/>
            <person name="Hurst S.G.IV."/>
            <person name="Abebe-Akele F."/>
            <person name="Simpson S."/>
            <person name="Morris K."/>
            <person name="Thomas W.K."/>
            <person name="Tisa L.S."/>
        </authorList>
    </citation>
    <scope>NUCLEOTIDE SEQUENCE [LARGE SCALE GENOMIC DNA]</scope>
    <source>
        <strain evidence="8">CpI1-S</strain>
    </source>
</reference>
<dbReference type="PROSITE" id="PS50234">
    <property type="entry name" value="VWFA"/>
    <property type="match status" value="1"/>
</dbReference>
<dbReference type="InterPro" id="IPR050768">
    <property type="entry name" value="UPF0353/GerABKA_families"/>
</dbReference>
<comment type="caution">
    <text evidence="7">The sequence shown here is derived from an EMBL/GenBank/DDBJ whole genome shotgun (WGS) entry which is preliminary data.</text>
</comment>
<dbReference type="PATRIC" id="fig|1502723.3.peg.3365"/>
<feature type="transmembrane region" description="Helical" evidence="5">
    <location>
        <begin position="57"/>
        <end position="74"/>
    </location>
</feature>
<dbReference type="OrthoDB" id="8882959at2"/>
<gene>
    <name evidence="7" type="ORF">FF36_00793</name>
</gene>
<organism evidence="7 8">
    <name type="scientific">Frankia torreyi</name>
    <dbReference type="NCBI Taxonomy" id="1856"/>
    <lineage>
        <taxon>Bacteria</taxon>
        <taxon>Bacillati</taxon>
        <taxon>Actinomycetota</taxon>
        <taxon>Actinomycetes</taxon>
        <taxon>Frankiales</taxon>
        <taxon>Frankiaceae</taxon>
        <taxon>Frankia</taxon>
    </lineage>
</organism>
<evidence type="ECO:0000259" key="6">
    <source>
        <dbReference type="PROSITE" id="PS50234"/>
    </source>
</evidence>
<keyword evidence="4 5" id="KW-0472">Membrane</keyword>
<keyword evidence="2 5" id="KW-0812">Transmembrane</keyword>
<evidence type="ECO:0000256" key="2">
    <source>
        <dbReference type="ARBA" id="ARBA00022692"/>
    </source>
</evidence>
<evidence type="ECO:0000313" key="8">
    <source>
        <dbReference type="Proteomes" id="UP000032545"/>
    </source>
</evidence>
<evidence type="ECO:0000256" key="1">
    <source>
        <dbReference type="ARBA" id="ARBA00022475"/>
    </source>
</evidence>
<dbReference type="Gene3D" id="3.40.50.410">
    <property type="entry name" value="von Willebrand factor, type A domain"/>
    <property type="match status" value="1"/>
</dbReference>
<accession>A0A0D8BKW7</accession>
<dbReference type="PANTHER" id="PTHR22550">
    <property type="entry name" value="SPORE GERMINATION PROTEIN"/>
    <property type="match status" value="1"/>
</dbReference>
<feature type="domain" description="VWFA" evidence="6">
    <location>
        <begin position="88"/>
        <end position="279"/>
    </location>
</feature>
<dbReference type="InterPro" id="IPR002035">
    <property type="entry name" value="VWF_A"/>
</dbReference>
<name>A0A0D8BKW7_9ACTN</name>
<keyword evidence="3 5" id="KW-1133">Transmembrane helix</keyword>
<dbReference type="Proteomes" id="UP000032545">
    <property type="component" value="Unassembled WGS sequence"/>
</dbReference>
<dbReference type="RefSeq" id="WP_044883576.1">
    <property type="nucleotide sequence ID" value="NZ_JYFN01000004.1"/>
</dbReference>